<keyword evidence="18" id="KW-1185">Reference proteome</keyword>
<dbReference type="SUPFAM" id="SSF56935">
    <property type="entry name" value="Porins"/>
    <property type="match status" value="1"/>
</dbReference>
<keyword evidence="8 11" id="KW-0472">Membrane</keyword>
<accession>A0A318KW30</accession>
<evidence type="ECO:0000256" key="9">
    <source>
        <dbReference type="ARBA" id="ARBA00023170"/>
    </source>
</evidence>
<dbReference type="PROSITE" id="PS52016">
    <property type="entry name" value="TONB_DEPENDENT_REC_3"/>
    <property type="match status" value="1"/>
</dbReference>
<keyword evidence="7 12" id="KW-0798">TonB box</keyword>
<feature type="region of interest" description="Disordered" evidence="13">
    <location>
        <begin position="376"/>
        <end position="397"/>
    </location>
</feature>
<evidence type="ECO:0000256" key="2">
    <source>
        <dbReference type="ARBA" id="ARBA00009810"/>
    </source>
</evidence>
<proteinExistence type="inferred from homology"/>
<feature type="compositionally biased region" description="Basic and acidic residues" evidence="13">
    <location>
        <begin position="228"/>
        <end position="239"/>
    </location>
</feature>
<dbReference type="InterPro" id="IPR000531">
    <property type="entry name" value="Beta-barrel_TonB"/>
</dbReference>
<evidence type="ECO:0000256" key="6">
    <source>
        <dbReference type="ARBA" id="ARBA00022729"/>
    </source>
</evidence>
<dbReference type="RefSeq" id="WP_158281709.1">
    <property type="nucleotide sequence ID" value="NZ_QJKI01000001.1"/>
</dbReference>
<keyword evidence="4 11" id="KW-1134">Transmembrane beta strand</keyword>
<evidence type="ECO:0000256" key="13">
    <source>
        <dbReference type="SAM" id="MobiDB-lite"/>
    </source>
</evidence>
<evidence type="ECO:0000313" key="17">
    <source>
        <dbReference type="EMBL" id="PXX82030.1"/>
    </source>
</evidence>
<dbReference type="InterPro" id="IPR037066">
    <property type="entry name" value="Plug_dom_sf"/>
</dbReference>
<keyword evidence="10 11" id="KW-0998">Cell outer membrane</keyword>
<dbReference type="GO" id="GO:0044718">
    <property type="term" value="P:siderophore transmembrane transport"/>
    <property type="evidence" value="ECO:0007669"/>
    <property type="project" value="TreeGrafter"/>
</dbReference>
<dbReference type="PANTHER" id="PTHR30069">
    <property type="entry name" value="TONB-DEPENDENT OUTER MEMBRANE RECEPTOR"/>
    <property type="match status" value="1"/>
</dbReference>
<feature type="chain" id="PRO_5016390592" evidence="14">
    <location>
        <begin position="26"/>
        <end position="707"/>
    </location>
</feature>
<dbReference type="Pfam" id="PF07715">
    <property type="entry name" value="Plug"/>
    <property type="match status" value="1"/>
</dbReference>
<feature type="domain" description="TonB-dependent receptor plug" evidence="16">
    <location>
        <begin position="53"/>
        <end position="155"/>
    </location>
</feature>
<comment type="subcellular location">
    <subcellularLocation>
        <location evidence="1 11">Cell outer membrane</location>
        <topology evidence="1 11">Multi-pass membrane protein</topology>
    </subcellularLocation>
</comment>
<dbReference type="Proteomes" id="UP000247555">
    <property type="component" value="Unassembled WGS sequence"/>
</dbReference>
<feature type="domain" description="TonB-dependent receptor-like beta-barrel" evidence="15">
    <location>
        <begin position="256"/>
        <end position="667"/>
    </location>
</feature>
<dbReference type="CDD" id="cd01347">
    <property type="entry name" value="ligand_gated_channel"/>
    <property type="match status" value="1"/>
</dbReference>
<dbReference type="PANTHER" id="PTHR30069:SF29">
    <property type="entry name" value="HEMOGLOBIN AND HEMOGLOBIN-HAPTOGLOBIN-BINDING PROTEIN 1-RELATED"/>
    <property type="match status" value="1"/>
</dbReference>
<dbReference type="GO" id="GO:0015344">
    <property type="term" value="F:siderophore uptake transmembrane transporter activity"/>
    <property type="evidence" value="ECO:0007669"/>
    <property type="project" value="TreeGrafter"/>
</dbReference>
<evidence type="ECO:0000313" key="18">
    <source>
        <dbReference type="Proteomes" id="UP000247555"/>
    </source>
</evidence>
<evidence type="ECO:0000256" key="3">
    <source>
        <dbReference type="ARBA" id="ARBA00022448"/>
    </source>
</evidence>
<feature type="region of interest" description="Disordered" evidence="13">
    <location>
        <begin position="308"/>
        <end position="343"/>
    </location>
</feature>
<keyword evidence="9 17" id="KW-0675">Receptor</keyword>
<comment type="similarity">
    <text evidence="2 11 12">Belongs to the TonB-dependent receptor family.</text>
</comment>
<evidence type="ECO:0000259" key="15">
    <source>
        <dbReference type="Pfam" id="PF00593"/>
    </source>
</evidence>
<dbReference type="GO" id="GO:0009279">
    <property type="term" value="C:cell outer membrane"/>
    <property type="evidence" value="ECO:0007669"/>
    <property type="project" value="UniProtKB-SubCell"/>
</dbReference>
<feature type="signal peptide" evidence="14">
    <location>
        <begin position="1"/>
        <end position="25"/>
    </location>
</feature>
<gene>
    <name evidence="17" type="ORF">DFR34_101263</name>
</gene>
<dbReference type="AlphaFoldDB" id="A0A318KW30"/>
<dbReference type="OrthoDB" id="8671598at2"/>
<evidence type="ECO:0000256" key="10">
    <source>
        <dbReference type="ARBA" id="ARBA00023237"/>
    </source>
</evidence>
<keyword evidence="5 11" id="KW-0812">Transmembrane</keyword>
<dbReference type="Pfam" id="PF00593">
    <property type="entry name" value="TonB_dep_Rec_b-barrel"/>
    <property type="match status" value="1"/>
</dbReference>
<evidence type="ECO:0000256" key="11">
    <source>
        <dbReference type="PROSITE-ProRule" id="PRU01360"/>
    </source>
</evidence>
<feature type="compositionally biased region" description="Polar residues" evidence="13">
    <location>
        <begin position="202"/>
        <end position="227"/>
    </location>
</feature>
<name>A0A318KW30_9NEIS</name>
<evidence type="ECO:0000259" key="16">
    <source>
        <dbReference type="Pfam" id="PF07715"/>
    </source>
</evidence>
<evidence type="ECO:0000256" key="12">
    <source>
        <dbReference type="RuleBase" id="RU003357"/>
    </source>
</evidence>
<reference evidence="17 18" key="1">
    <citation type="submission" date="2018-05" db="EMBL/GenBank/DDBJ databases">
        <title>Genomic Encyclopedia of Type Strains, Phase IV (KMG-IV): sequencing the most valuable type-strain genomes for metagenomic binning, comparative biology and taxonomic classification.</title>
        <authorList>
            <person name="Goeker M."/>
        </authorList>
    </citation>
    <scope>NUCLEOTIDE SEQUENCE [LARGE SCALE GENOMIC DNA]</scope>
    <source>
        <strain evidence="17 18">DSM 29661</strain>
    </source>
</reference>
<dbReference type="Gene3D" id="2.40.170.20">
    <property type="entry name" value="TonB-dependent receptor, beta-barrel domain"/>
    <property type="match status" value="1"/>
</dbReference>
<dbReference type="InterPro" id="IPR036942">
    <property type="entry name" value="Beta-barrel_TonB_sf"/>
</dbReference>
<dbReference type="InterPro" id="IPR012910">
    <property type="entry name" value="Plug_dom"/>
</dbReference>
<evidence type="ECO:0000256" key="7">
    <source>
        <dbReference type="ARBA" id="ARBA00023077"/>
    </source>
</evidence>
<dbReference type="Gene3D" id="2.170.130.10">
    <property type="entry name" value="TonB-dependent receptor, plug domain"/>
    <property type="match status" value="1"/>
</dbReference>
<organism evidence="17 18">
    <name type="scientific">Rivihabitans pingtungensis</name>
    <dbReference type="NCBI Taxonomy" id="1054498"/>
    <lineage>
        <taxon>Bacteria</taxon>
        <taxon>Pseudomonadati</taxon>
        <taxon>Pseudomonadota</taxon>
        <taxon>Betaproteobacteria</taxon>
        <taxon>Neisseriales</taxon>
        <taxon>Aquaspirillaceae</taxon>
        <taxon>Rivihabitans</taxon>
    </lineage>
</organism>
<protein>
    <submittedName>
        <fullName evidence="17">Outer membrane receptor for ferrienterochelin and colicin</fullName>
    </submittedName>
</protein>
<keyword evidence="3 11" id="KW-0813">Transport</keyword>
<dbReference type="EMBL" id="QJKI01000001">
    <property type="protein sequence ID" value="PXX82030.1"/>
    <property type="molecule type" value="Genomic_DNA"/>
</dbReference>
<evidence type="ECO:0000256" key="4">
    <source>
        <dbReference type="ARBA" id="ARBA00022452"/>
    </source>
</evidence>
<evidence type="ECO:0000256" key="8">
    <source>
        <dbReference type="ARBA" id="ARBA00023136"/>
    </source>
</evidence>
<dbReference type="InterPro" id="IPR039426">
    <property type="entry name" value="TonB-dep_rcpt-like"/>
</dbReference>
<evidence type="ECO:0000256" key="5">
    <source>
        <dbReference type="ARBA" id="ARBA00022692"/>
    </source>
</evidence>
<evidence type="ECO:0000256" key="14">
    <source>
        <dbReference type="SAM" id="SignalP"/>
    </source>
</evidence>
<comment type="caution">
    <text evidence="17">The sequence shown here is derived from an EMBL/GenBank/DDBJ whole genome shotgun (WGS) entry which is preliminary data.</text>
</comment>
<feature type="region of interest" description="Disordered" evidence="13">
    <location>
        <begin position="202"/>
        <end position="242"/>
    </location>
</feature>
<sequence>MRHSPHALSLTVGALLAALLPAAQAAEPTEPDAAVLSEITVSATRSAEALRRDASAGKLVVGRQELDALNSSSVAELLRKLPGAGIFTDLDNPGRGGRSRVAERNLPQILVDGQLLPGGGRAPATALRLPVELIERVEIIRNSTAEFPNVSPAGTINLILRDAPNRRTLAAKLGVGASQGRPSLRAEGQYGNREGGFSYLLSGSLTERPSQGSRDTARSLYSAQGETRQQEAAHSHGQDRNASFSPRFTWRLGEYGQLIVSPLLSYTRADQRSSTDIPGVSHEDSQQHDTRASARLLTEWKLSHADNGETSIKLMSQGEREQSRRRSVRPDASGAWQSQQDDTLRHEREWLASARHQRALGEAHLLTGALEWRIRSGDDRQNGGRDPSQAGQRAETRERQQVFWIQDEWQLAGQQVLTPGLRWQLDHTEVSDMDGERRRSHRAWLPSLHYLWQVNSQWNLRASASRNNRAPSIYELSPVVRAASGDNSASNPDRGGNPDLRGEQLTVLDMGIEHFLPDRAGVIGLSLFARRIDNYSQRLTLLEGERWVARPHNLGQASTHGLLFDAKAKLSQWGLPQLTVRSNAMLSRTRLRDSPLGDGPRKSANLGLDYESPAGWSVGGTLSHVSTLDRDSSLTVRQQQDANTQLDLYATYKLDRQLTARLALSNVTGAKSRNQVWEYDSTGALQRQEVESRRANRSVLLTLEGKW</sequence>
<evidence type="ECO:0000256" key="1">
    <source>
        <dbReference type="ARBA" id="ARBA00004571"/>
    </source>
</evidence>
<keyword evidence="6 14" id="KW-0732">Signal</keyword>